<evidence type="ECO:0000313" key="2">
    <source>
        <dbReference type="Proteomes" id="UP000275408"/>
    </source>
</evidence>
<sequence>MPPEPRFSKLGSAITEICLPGNVEQSLLSASCDAKEIVHQLKENLQLNKDIFERPDYNTKKIVRSLAHRAKDLKRLDVFEHLREIAPAGTTGPFLAENLPVQEMPTTKNIVIRNNDITRIKQTNK</sequence>
<organism evidence="1 2">
    <name type="scientific">Pocillopora damicornis</name>
    <name type="common">Cauliflower coral</name>
    <name type="synonym">Millepora damicornis</name>
    <dbReference type="NCBI Taxonomy" id="46731"/>
    <lineage>
        <taxon>Eukaryota</taxon>
        <taxon>Metazoa</taxon>
        <taxon>Cnidaria</taxon>
        <taxon>Anthozoa</taxon>
        <taxon>Hexacorallia</taxon>
        <taxon>Scleractinia</taxon>
        <taxon>Astrocoeniina</taxon>
        <taxon>Pocilloporidae</taxon>
        <taxon>Pocillopora</taxon>
    </lineage>
</organism>
<protein>
    <submittedName>
        <fullName evidence="1">Uncharacterized protein</fullName>
    </submittedName>
</protein>
<accession>A0A3M6UYT8</accession>
<name>A0A3M6UYT8_POCDA</name>
<gene>
    <name evidence="1" type="ORF">pdam_00022155</name>
</gene>
<dbReference type="AlphaFoldDB" id="A0A3M6UYT8"/>
<comment type="caution">
    <text evidence="1">The sequence shown here is derived from an EMBL/GenBank/DDBJ whole genome shotgun (WGS) entry which is preliminary data.</text>
</comment>
<dbReference type="OrthoDB" id="9938299at2759"/>
<keyword evidence="2" id="KW-1185">Reference proteome</keyword>
<dbReference type="Proteomes" id="UP000275408">
    <property type="component" value="Unassembled WGS sequence"/>
</dbReference>
<reference evidence="1 2" key="1">
    <citation type="journal article" date="2018" name="Sci. Rep.">
        <title>Comparative analysis of the Pocillopora damicornis genome highlights role of immune system in coral evolution.</title>
        <authorList>
            <person name="Cunning R."/>
            <person name="Bay R.A."/>
            <person name="Gillette P."/>
            <person name="Baker A.C."/>
            <person name="Traylor-Knowles N."/>
        </authorList>
    </citation>
    <scope>NUCLEOTIDE SEQUENCE [LARGE SCALE GENOMIC DNA]</scope>
    <source>
        <strain evidence="1">RSMAS</strain>
        <tissue evidence="1">Whole animal</tissue>
    </source>
</reference>
<proteinExistence type="predicted"/>
<evidence type="ECO:0000313" key="1">
    <source>
        <dbReference type="EMBL" id="RMX58478.1"/>
    </source>
</evidence>
<dbReference type="EMBL" id="RCHS01000505">
    <property type="protein sequence ID" value="RMX58478.1"/>
    <property type="molecule type" value="Genomic_DNA"/>
</dbReference>